<protein>
    <submittedName>
        <fullName evidence="1">Uncharacterized protein</fullName>
    </submittedName>
</protein>
<name>A0A3D8I3G5_9HELI</name>
<dbReference type="RefSeq" id="WP_104699951.1">
    <property type="nucleotide sequence ID" value="NZ_FZPP01000017.1"/>
</dbReference>
<gene>
    <name evidence="1" type="ORF">CQA63_06150</name>
</gene>
<evidence type="ECO:0000313" key="1">
    <source>
        <dbReference type="EMBL" id="RDU59659.1"/>
    </source>
</evidence>
<evidence type="ECO:0000313" key="2">
    <source>
        <dbReference type="Proteomes" id="UP000256599"/>
    </source>
</evidence>
<dbReference type="EMBL" id="NXLR01000010">
    <property type="protein sequence ID" value="RDU59659.1"/>
    <property type="molecule type" value="Genomic_DNA"/>
</dbReference>
<organism evidence="1 2">
    <name type="scientific">Helicobacter marmotae</name>
    <dbReference type="NCBI Taxonomy" id="152490"/>
    <lineage>
        <taxon>Bacteria</taxon>
        <taxon>Pseudomonadati</taxon>
        <taxon>Campylobacterota</taxon>
        <taxon>Epsilonproteobacteria</taxon>
        <taxon>Campylobacterales</taxon>
        <taxon>Helicobacteraceae</taxon>
        <taxon>Helicobacter</taxon>
    </lineage>
</organism>
<sequence length="66" mass="7772">MHSKLSEEETKTRFITPALQKASHNTADIGMEQKCDIKYNYTFSDGRLEFKKHEILRGQILPGWRF</sequence>
<dbReference type="AlphaFoldDB" id="A0A3D8I3G5"/>
<reference evidence="1 2" key="1">
    <citation type="submission" date="2018-04" db="EMBL/GenBank/DDBJ databases">
        <title>Novel Campyloabacter and Helicobacter Species and Strains.</title>
        <authorList>
            <person name="Mannion A.J."/>
            <person name="Shen Z."/>
            <person name="Fox J.G."/>
        </authorList>
    </citation>
    <scope>NUCLEOTIDE SEQUENCE [LARGE SCALE GENOMIC DNA]</scope>
    <source>
        <strain evidence="1 2">MIT 98-6070</strain>
    </source>
</reference>
<accession>A0A3D8I3G5</accession>
<dbReference type="OrthoDB" id="9804086at2"/>
<dbReference type="Proteomes" id="UP000256599">
    <property type="component" value="Unassembled WGS sequence"/>
</dbReference>
<dbReference type="Gene3D" id="3.90.1570.30">
    <property type="match status" value="1"/>
</dbReference>
<proteinExistence type="predicted"/>
<keyword evidence="2" id="KW-1185">Reference proteome</keyword>
<comment type="caution">
    <text evidence="1">The sequence shown here is derived from an EMBL/GenBank/DDBJ whole genome shotgun (WGS) entry which is preliminary data.</text>
</comment>